<proteinExistence type="predicted"/>
<protein>
    <submittedName>
        <fullName evidence="1">Uncharacterized protein</fullName>
    </submittedName>
</protein>
<gene>
    <name evidence="1" type="ORF">OVA965_LOCUS41826</name>
    <name evidence="2" type="ORF">TMI583_LOCUS43564</name>
</gene>
<feature type="non-terminal residue" evidence="1">
    <location>
        <position position="1"/>
    </location>
</feature>
<evidence type="ECO:0000313" key="3">
    <source>
        <dbReference type="Proteomes" id="UP000677228"/>
    </source>
</evidence>
<comment type="caution">
    <text evidence="1">The sequence shown here is derived from an EMBL/GenBank/DDBJ whole genome shotgun (WGS) entry which is preliminary data.</text>
</comment>
<name>A0A8S2G0A6_9BILA</name>
<dbReference type="Proteomes" id="UP000677228">
    <property type="component" value="Unassembled WGS sequence"/>
</dbReference>
<sequence length="184" mass="21224">EGSQHPLYESILFEIDVDLSVKKCKSFAKINKFNFVFGENEVLFTPGTIFKLDSIQKNEINNNMWIIYLTLISEDKEEIVELNKYLDAVLIKLEQTLLNSPLFTVNQIFDLIQEKSNMKGNYTTTECCSNSFNKETLSMIRGTICFDGNIREFQFFRINGSGDQLHNKGYEIDRLFPTKSLCAS</sequence>
<dbReference type="Proteomes" id="UP000682733">
    <property type="component" value="Unassembled WGS sequence"/>
</dbReference>
<reference evidence="1" key="1">
    <citation type="submission" date="2021-02" db="EMBL/GenBank/DDBJ databases">
        <authorList>
            <person name="Nowell W R."/>
        </authorList>
    </citation>
    <scope>NUCLEOTIDE SEQUENCE</scope>
</reference>
<dbReference type="EMBL" id="CAJNOK010049464">
    <property type="protein sequence ID" value="CAF1596097.1"/>
    <property type="molecule type" value="Genomic_DNA"/>
</dbReference>
<evidence type="ECO:0000313" key="2">
    <source>
        <dbReference type="EMBL" id="CAF4402347.1"/>
    </source>
</evidence>
<evidence type="ECO:0000313" key="1">
    <source>
        <dbReference type="EMBL" id="CAF1596097.1"/>
    </source>
</evidence>
<accession>A0A8S2G0A6</accession>
<dbReference type="AlphaFoldDB" id="A0A8S2G0A6"/>
<dbReference type="EMBL" id="CAJOBA010073046">
    <property type="protein sequence ID" value="CAF4402347.1"/>
    <property type="molecule type" value="Genomic_DNA"/>
</dbReference>
<dbReference type="Gene3D" id="3.90.176.10">
    <property type="entry name" value="Toxin ADP-ribosyltransferase, Chain A, domain 1"/>
    <property type="match status" value="1"/>
</dbReference>
<dbReference type="SUPFAM" id="SSF56399">
    <property type="entry name" value="ADP-ribosylation"/>
    <property type="match status" value="1"/>
</dbReference>
<organism evidence="1 3">
    <name type="scientific">Didymodactylos carnosus</name>
    <dbReference type="NCBI Taxonomy" id="1234261"/>
    <lineage>
        <taxon>Eukaryota</taxon>
        <taxon>Metazoa</taxon>
        <taxon>Spiralia</taxon>
        <taxon>Gnathifera</taxon>
        <taxon>Rotifera</taxon>
        <taxon>Eurotatoria</taxon>
        <taxon>Bdelloidea</taxon>
        <taxon>Philodinida</taxon>
        <taxon>Philodinidae</taxon>
        <taxon>Didymodactylos</taxon>
    </lineage>
</organism>